<dbReference type="PANTHER" id="PTHR21427">
    <property type="entry name" value="UBIQUINONE BIOSYNTHESIS PROTEIN COQ9, MITOCHONDRIAL"/>
    <property type="match status" value="1"/>
</dbReference>
<accession>A0ABV7D7K6</accession>
<dbReference type="InterPro" id="IPR013718">
    <property type="entry name" value="COQ9_C"/>
</dbReference>
<sequence>MTCDKTPEELRQPLLKAMLLHVPFDGWSVKSLKAAASDIGISFELAELAFPRGAIEVLEYHLTEADALLAAELAEMKLPTMKIRDRITIAIRTRLTEQLVNREAVRRGLATLALPQNIALGSKALWNTADIMWRAAGDTSTDHNWYTKRATLCAVYSAVLLYWLNDDSDGYTETWAFLDRRIEDVMKIEKTKYDMRRTTAHIPSLSRFLGRLRYPQL</sequence>
<protein>
    <submittedName>
        <fullName evidence="8">COQ9 family protein</fullName>
    </submittedName>
</protein>
<evidence type="ECO:0000256" key="5">
    <source>
        <dbReference type="ARBA" id="ARBA00023121"/>
    </source>
</evidence>
<evidence type="ECO:0000313" key="9">
    <source>
        <dbReference type="Proteomes" id="UP001595444"/>
    </source>
</evidence>
<reference evidence="9" key="1">
    <citation type="journal article" date="2019" name="Int. J. Syst. Evol. Microbiol.">
        <title>The Global Catalogue of Microorganisms (GCM) 10K type strain sequencing project: providing services to taxonomists for standard genome sequencing and annotation.</title>
        <authorList>
            <consortium name="The Broad Institute Genomics Platform"/>
            <consortium name="The Broad Institute Genome Sequencing Center for Infectious Disease"/>
            <person name="Wu L."/>
            <person name="Ma J."/>
        </authorList>
    </citation>
    <scope>NUCLEOTIDE SEQUENCE [LARGE SCALE GENOMIC DNA]</scope>
    <source>
        <strain evidence="9">KCTC 62164</strain>
    </source>
</reference>
<evidence type="ECO:0000256" key="6">
    <source>
        <dbReference type="ARBA" id="ARBA00058104"/>
    </source>
</evidence>
<keyword evidence="9" id="KW-1185">Reference proteome</keyword>
<proteinExistence type="inferred from homology"/>
<evidence type="ECO:0000256" key="3">
    <source>
        <dbReference type="ARBA" id="ARBA00022688"/>
    </source>
</evidence>
<feature type="domain" description="COQ9 C-terminal" evidence="7">
    <location>
        <begin position="120"/>
        <end position="189"/>
    </location>
</feature>
<keyword evidence="3" id="KW-0831">Ubiquinone biosynthesis</keyword>
<dbReference type="Pfam" id="PF08511">
    <property type="entry name" value="COQ9"/>
    <property type="match status" value="1"/>
</dbReference>
<evidence type="ECO:0000313" key="8">
    <source>
        <dbReference type="EMBL" id="MFC3052664.1"/>
    </source>
</evidence>
<evidence type="ECO:0000259" key="7">
    <source>
        <dbReference type="Pfam" id="PF08511"/>
    </source>
</evidence>
<dbReference type="NCBIfam" id="TIGR02396">
    <property type="entry name" value="diverge_rpsU"/>
    <property type="match status" value="1"/>
</dbReference>
<keyword evidence="5" id="KW-0446">Lipid-binding</keyword>
<comment type="similarity">
    <text evidence="2">Belongs to the COQ9 family.</text>
</comment>
<organism evidence="8 9">
    <name type="scientific">Kordiimonas pumila</name>
    <dbReference type="NCBI Taxonomy" id="2161677"/>
    <lineage>
        <taxon>Bacteria</taxon>
        <taxon>Pseudomonadati</taxon>
        <taxon>Pseudomonadota</taxon>
        <taxon>Alphaproteobacteria</taxon>
        <taxon>Kordiimonadales</taxon>
        <taxon>Kordiimonadaceae</taxon>
        <taxon>Kordiimonas</taxon>
    </lineage>
</organism>
<dbReference type="EMBL" id="JBHRSL010000010">
    <property type="protein sequence ID" value="MFC3052664.1"/>
    <property type="molecule type" value="Genomic_DNA"/>
</dbReference>
<dbReference type="Proteomes" id="UP001595444">
    <property type="component" value="Unassembled WGS sequence"/>
</dbReference>
<comment type="function">
    <text evidence="6">Membrane-associated protein that warps the membrane surface to access and bind aromatic isoprenes with high specificity, including ubiquinone (CoQ) isoprene intermediates and presents them directly to COQ7, therefore facilitating the COQ7-mediated hydroxylase step. Participates in the biosynthesis of coenzyme Q, also named ubiquinone, an essential lipid-soluble electron transporter for aerobic cellular respiration.</text>
</comment>
<comment type="pathway">
    <text evidence="1">Cofactor biosynthesis; ubiquinone biosynthesis.</text>
</comment>
<evidence type="ECO:0000256" key="1">
    <source>
        <dbReference type="ARBA" id="ARBA00004749"/>
    </source>
</evidence>
<keyword evidence="4" id="KW-0809">Transit peptide</keyword>
<evidence type="ECO:0000256" key="2">
    <source>
        <dbReference type="ARBA" id="ARBA00010766"/>
    </source>
</evidence>
<gene>
    <name evidence="8" type="ORF">ACFOKA_12185</name>
</gene>
<dbReference type="Gene3D" id="1.10.357.10">
    <property type="entry name" value="Tetracycline Repressor, domain 2"/>
    <property type="match status" value="1"/>
</dbReference>
<dbReference type="InterPro" id="IPR012762">
    <property type="entry name" value="Ubiq_biosynth_COQ9"/>
</dbReference>
<evidence type="ECO:0000256" key="4">
    <source>
        <dbReference type="ARBA" id="ARBA00022946"/>
    </source>
</evidence>
<name>A0ABV7D7K6_9PROT</name>
<dbReference type="RefSeq" id="WP_194213683.1">
    <property type="nucleotide sequence ID" value="NZ_CP061205.1"/>
</dbReference>
<dbReference type="PANTHER" id="PTHR21427:SF19">
    <property type="entry name" value="UBIQUINONE BIOSYNTHESIS PROTEIN COQ9, MITOCHONDRIAL"/>
    <property type="match status" value="1"/>
</dbReference>
<comment type="caution">
    <text evidence="8">The sequence shown here is derived from an EMBL/GenBank/DDBJ whole genome shotgun (WGS) entry which is preliminary data.</text>
</comment>